<dbReference type="InterPro" id="IPR011009">
    <property type="entry name" value="Kinase-like_dom_sf"/>
</dbReference>
<dbReference type="RefSeq" id="WP_005012643.1">
    <property type="nucleotide sequence ID" value="NZ_JFZZ01000122.1"/>
</dbReference>
<evidence type="ECO:0000313" key="2">
    <source>
        <dbReference type="Proteomes" id="UP000026682"/>
    </source>
</evidence>
<dbReference type="GeneID" id="93120718"/>
<name>A0A158M000_9BORD</name>
<comment type="caution">
    <text evidence="1">The sequence shown here is derived from an EMBL/GenBank/DDBJ whole genome shotgun (WGS) entry which is preliminary data.</text>
</comment>
<protein>
    <submittedName>
        <fullName evidence="1">Putative N-acetyltransferase YedL</fullName>
    </submittedName>
</protein>
<dbReference type="AlphaFoldDB" id="A0A158M000"/>
<dbReference type="EMBL" id="JFZZ01000122">
    <property type="protein sequence ID" value="KAK88199.1"/>
    <property type="molecule type" value="Genomic_DNA"/>
</dbReference>
<reference evidence="1 2" key="1">
    <citation type="submission" date="2014-03" db="EMBL/GenBank/DDBJ databases">
        <title>Genome sequence of Bordetella holmseii.</title>
        <authorList>
            <person name="Harvill E."/>
            <person name="Goodfield L.L."/>
            <person name="Ivanov Y."/>
            <person name="Meyer J.A."/>
            <person name="Newth C."/>
            <person name="Cassiday P."/>
            <person name="Tondella M.L."/>
            <person name="Liao P."/>
            <person name="Zimmerman J."/>
            <person name="Meert K."/>
            <person name="Wessel D."/>
            <person name="Berger J."/>
            <person name="Dean J.M."/>
            <person name="Holubkov R."/>
            <person name="Burr J."/>
            <person name="Liu T."/>
            <person name="Brinkac L.M."/>
            <person name="Sanka R."/>
            <person name="Kim M."/>
            <person name="Losada L."/>
        </authorList>
    </citation>
    <scope>NUCLEOTIDE SEQUENCE [LARGE SCALE GENOMIC DNA]</scope>
    <source>
        <strain evidence="1 2">CDC-H585-BH</strain>
    </source>
</reference>
<dbReference type="SUPFAM" id="SSF56112">
    <property type="entry name" value="Protein kinase-like (PK-like)"/>
    <property type="match status" value="1"/>
</dbReference>
<dbReference type="STRING" id="35814.BBB42_05450"/>
<dbReference type="GO" id="GO:0016740">
    <property type="term" value="F:transferase activity"/>
    <property type="evidence" value="ECO:0007669"/>
    <property type="project" value="UniProtKB-KW"/>
</dbReference>
<dbReference type="Proteomes" id="UP000026682">
    <property type="component" value="Unassembled WGS sequence"/>
</dbReference>
<sequence length="278" mass="30971">MTQTPLHHQAPAGLQAWLDGPEAAAVKSVKEVVIDGERCVIKRREAGLGRGLSYVLRYLRALLLAVGCKLALGEFPRPSVLLRNGLAYEAERLRHLLLAGCRVPAVWWQQPGLVVLEHVGDDLPFFLRRAEYDERLGLVRMLAADLAAFHMRGFWHGGAQVRNVTLREDGQLWRIDFEENIGAALSLPMAQAYDLFQTLSSVVSLSKIPREQVPIIGKLILETYFEANPDPAVRAALKRLARVVCGLAGILKPLAGKLPWRDVRTFFQVSDTLRSVLQ</sequence>
<gene>
    <name evidence="1" type="ORF">L497_0420</name>
</gene>
<proteinExistence type="predicted"/>
<keyword evidence="1" id="KW-0808">Transferase</keyword>
<dbReference type="PATRIC" id="fig|1331206.3.peg.3022"/>
<evidence type="ECO:0000313" key="1">
    <source>
        <dbReference type="EMBL" id="KAK88199.1"/>
    </source>
</evidence>
<organism evidence="1 2">
    <name type="scientific">Bordetella holmesii CDC-H585-BH</name>
    <dbReference type="NCBI Taxonomy" id="1331206"/>
    <lineage>
        <taxon>Bacteria</taxon>
        <taxon>Pseudomonadati</taxon>
        <taxon>Pseudomonadota</taxon>
        <taxon>Betaproteobacteria</taxon>
        <taxon>Burkholderiales</taxon>
        <taxon>Alcaligenaceae</taxon>
        <taxon>Bordetella</taxon>
    </lineage>
</organism>
<accession>A0A158M000</accession>